<feature type="transmembrane region" description="Helical" evidence="1">
    <location>
        <begin position="12"/>
        <end position="38"/>
    </location>
</feature>
<evidence type="ECO:0000313" key="2">
    <source>
        <dbReference type="EMBL" id="KRT67523.1"/>
    </source>
</evidence>
<keyword evidence="1" id="KW-0812">Transmembrane</keyword>
<dbReference type="STRING" id="1576480.XU08_C0002G0071"/>
<proteinExistence type="predicted"/>
<dbReference type="AlphaFoldDB" id="A0A0T5ZXI5"/>
<sequence>MKQPEARLGLTIIEILLVLGIFSVIGAIIGVGSSSLLFQSYFTNTVERVVRTLHTAQVYSFSGRNDSSWGVHYESGKVVLFKGTDYASRDSIFDAVTDIPAVVTITGWNDLYFDKLRGVPSVPLSILIEVSGRAGTISVNEQGGITRP</sequence>
<gene>
    <name evidence="2" type="primary">gwe2</name>
    <name evidence="2" type="ORF">XU08_C0002G0071</name>
</gene>
<evidence type="ECO:0000256" key="1">
    <source>
        <dbReference type="SAM" id="Phobius"/>
    </source>
</evidence>
<keyword evidence="1" id="KW-1133">Transmembrane helix</keyword>
<keyword evidence="1" id="KW-0472">Membrane</keyword>
<accession>A0A0T5ZXI5</accession>
<dbReference type="EMBL" id="LDXK01000002">
    <property type="protein sequence ID" value="KRT67523.1"/>
    <property type="molecule type" value="Genomic_DNA"/>
</dbReference>
<dbReference type="Proteomes" id="UP000051297">
    <property type="component" value="Unassembled WGS sequence"/>
</dbReference>
<name>A0A0T5ZXI5_UNCKA</name>
<evidence type="ECO:0000313" key="3">
    <source>
        <dbReference type="Proteomes" id="UP000051297"/>
    </source>
</evidence>
<protein>
    <submittedName>
        <fullName evidence="2">Gwe2 protein</fullName>
    </submittedName>
</protein>
<organism evidence="2 3">
    <name type="scientific">candidate division WWE3 bacterium CSP1-7</name>
    <dbReference type="NCBI Taxonomy" id="1576480"/>
    <lineage>
        <taxon>Bacteria</taxon>
        <taxon>Katanobacteria</taxon>
    </lineage>
</organism>
<comment type="caution">
    <text evidence="2">The sequence shown here is derived from an EMBL/GenBank/DDBJ whole genome shotgun (WGS) entry which is preliminary data.</text>
</comment>
<reference evidence="2 3" key="1">
    <citation type="submission" date="2015-05" db="EMBL/GenBank/DDBJ databases">
        <title>Critical biogeochemical functions in the subsurface are associated with bacteria from new phyla and little studied lineages.</title>
        <authorList>
            <person name="Hug L.A."/>
            <person name="Thomas B.C."/>
            <person name="Sharon I."/>
            <person name="Brown C.T."/>
            <person name="Sharma R."/>
            <person name="Hettich R.L."/>
            <person name="Wilkins M.J."/>
            <person name="Williams K.H."/>
            <person name="Singh A."/>
            <person name="Banfield J.F."/>
        </authorList>
    </citation>
    <scope>NUCLEOTIDE SEQUENCE [LARGE SCALE GENOMIC DNA]</scope>
    <source>
        <strain evidence="2">CSP1-7</strain>
    </source>
</reference>